<keyword evidence="2" id="KW-1185">Reference proteome</keyword>
<name>A0A175W9Z9_9PEZI</name>
<dbReference type="EMBL" id="LCTW02000064">
    <property type="protein sequence ID" value="KXX80281.1"/>
    <property type="molecule type" value="Genomic_DNA"/>
</dbReference>
<reference evidence="1 2" key="1">
    <citation type="journal article" date="2016" name="Genome Announc.">
        <title>Genome Sequence of Madurella mycetomatis mm55, Isolated from a Human Mycetoma Case in Sudan.</title>
        <authorList>
            <person name="Smit S."/>
            <person name="Derks M.F."/>
            <person name="Bervoets S."/>
            <person name="Fahal A."/>
            <person name="van Leeuwen W."/>
            <person name="van Belkum A."/>
            <person name="van de Sande W.W."/>
        </authorList>
    </citation>
    <scope>NUCLEOTIDE SEQUENCE [LARGE SCALE GENOMIC DNA]</scope>
    <source>
        <strain evidence="2">mm55</strain>
    </source>
</reference>
<proteinExistence type="predicted"/>
<dbReference type="VEuPathDB" id="FungiDB:MMYC01_203610"/>
<accession>A0A175W9Z9</accession>
<sequence>MSGIEVLGAASAAAALLETAIGLIVRIREARQRQRDFPRVLDSHTRELAKIKAIVQMVEDEMALQTAAVSTELVELNAVAQDLVRILTGLQGKGGGAAQFFRMLVRGSRDEDDLAKIMEELDRAKANLGLRISLAHVGLSRGIRDVMVVNTAILKRVDARVRSVVGEEQGLKLAELVRDRPPQENGTIALSNEDLRSLVAASAQPPSRADLVNVIASNVTKDQAIQINGSVGEQDWYCISRVEVRDNQAVGGIIQVNGNMSPKALSILLKASEQRGRRI</sequence>
<evidence type="ECO:0000313" key="2">
    <source>
        <dbReference type="Proteomes" id="UP000078237"/>
    </source>
</evidence>
<evidence type="ECO:0008006" key="3">
    <source>
        <dbReference type="Google" id="ProtNLM"/>
    </source>
</evidence>
<dbReference type="Proteomes" id="UP000078237">
    <property type="component" value="Unassembled WGS sequence"/>
</dbReference>
<gene>
    <name evidence="1" type="ORF">MMYC01_203610</name>
</gene>
<organism evidence="1 2">
    <name type="scientific">Madurella mycetomatis</name>
    <dbReference type="NCBI Taxonomy" id="100816"/>
    <lineage>
        <taxon>Eukaryota</taxon>
        <taxon>Fungi</taxon>
        <taxon>Dikarya</taxon>
        <taxon>Ascomycota</taxon>
        <taxon>Pezizomycotina</taxon>
        <taxon>Sordariomycetes</taxon>
        <taxon>Sordariomycetidae</taxon>
        <taxon>Sordariales</taxon>
        <taxon>Sordariales incertae sedis</taxon>
        <taxon>Madurella</taxon>
    </lineage>
</organism>
<evidence type="ECO:0000313" key="1">
    <source>
        <dbReference type="EMBL" id="KXX80281.1"/>
    </source>
</evidence>
<protein>
    <recommendedName>
        <fullName evidence="3">Fungal N-terminal domain-containing protein</fullName>
    </recommendedName>
</protein>
<dbReference type="AlphaFoldDB" id="A0A175W9Z9"/>
<comment type="caution">
    <text evidence="1">The sequence shown here is derived from an EMBL/GenBank/DDBJ whole genome shotgun (WGS) entry which is preliminary data.</text>
</comment>
<dbReference type="OrthoDB" id="4582337at2759"/>